<dbReference type="PANTHER" id="PTHR12149">
    <property type="entry name" value="FRUCTOSAMINE 3 KINASE-RELATED PROTEIN"/>
    <property type="match status" value="1"/>
</dbReference>
<organism evidence="3 4">
    <name type="scientific">Kozakia baliensis</name>
    <dbReference type="NCBI Taxonomy" id="153496"/>
    <lineage>
        <taxon>Bacteria</taxon>
        <taxon>Pseudomonadati</taxon>
        <taxon>Pseudomonadota</taxon>
        <taxon>Alphaproteobacteria</taxon>
        <taxon>Acetobacterales</taxon>
        <taxon>Acetobacteraceae</taxon>
        <taxon>Kozakia</taxon>
    </lineage>
</organism>
<dbReference type="KEGG" id="kba:A0U89_10020"/>
<keyword evidence="2" id="KW-0808">Transferase</keyword>
<dbReference type="STRING" id="153496.A0U89_10020"/>
<dbReference type="PANTHER" id="PTHR12149:SF8">
    <property type="entry name" value="PROTEIN-RIBULOSAMINE 3-KINASE"/>
    <property type="match status" value="1"/>
</dbReference>
<accession>A0A1D8UUW4</accession>
<gene>
    <name evidence="3" type="ORF">A0U89_10020</name>
</gene>
<sequence length="270" mass="29974">MTSMARHAVMLLGGGVITEIAPLSGGDISELWRVGLEDNRRFVIKTGPTPIIEADMLRALQKAGAPTPKVLAADAQLLVMEFLPHHDALSSCWADLGRVLRRLHDHPQPARYGWEKDFSFGELAIPNGWHDDWAIFWRNCRLLVHLSYLPAKLARRLEKLASTLPDRLPRKPFPALLHGDLWSGNVLAESGRITGLIDPACCVGDASAEFAMLTLFARPNRDFWESYGGPPAGYGETIFIYRLWPALVHFRLFGGSYHAMVSALLDNLGV</sequence>
<dbReference type="InterPro" id="IPR011009">
    <property type="entry name" value="Kinase-like_dom_sf"/>
</dbReference>
<evidence type="ECO:0000256" key="2">
    <source>
        <dbReference type="PIRNR" id="PIRNR006221"/>
    </source>
</evidence>
<evidence type="ECO:0000313" key="4">
    <source>
        <dbReference type="Proteomes" id="UP000179145"/>
    </source>
</evidence>
<dbReference type="OrthoDB" id="5291879at2"/>
<dbReference type="Pfam" id="PF03881">
    <property type="entry name" value="Fructosamin_kin"/>
    <property type="match status" value="1"/>
</dbReference>
<dbReference type="GO" id="GO:0016301">
    <property type="term" value="F:kinase activity"/>
    <property type="evidence" value="ECO:0007669"/>
    <property type="project" value="UniProtKB-UniRule"/>
</dbReference>
<dbReference type="Gene3D" id="3.30.200.20">
    <property type="entry name" value="Phosphorylase Kinase, domain 1"/>
    <property type="match status" value="1"/>
</dbReference>
<dbReference type="eggNOG" id="COG3001">
    <property type="taxonomic scope" value="Bacteria"/>
</dbReference>
<reference evidence="3 4" key="1">
    <citation type="journal article" date="2016" name="Microb. Cell Fact.">
        <title>Dissection of exopolysaccharide biosynthesis in Kozakia baliensis.</title>
        <authorList>
            <person name="Brandt J.U."/>
            <person name="Jakob F."/>
            <person name="Behr J."/>
            <person name="Geissler A.J."/>
            <person name="Vogel R.F."/>
        </authorList>
    </citation>
    <scope>NUCLEOTIDE SEQUENCE [LARGE SCALE GENOMIC DNA]</scope>
    <source>
        <strain evidence="3 4">DSM 14400</strain>
    </source>
</reference>
<dbReference type="Proteomes" id="UP000179145">
    <property type="component" value="Chromosome"/>
</dbReference>
<evidence type="ECO:0000256" key="1">
    <source>
        <dbReference type="ARBA" id="ARBA00009460"/>
    </source>
</evidence>
<dbReference type="AlphaFoldDB" id="A0A1D8UUW4"/>
<dbReference type="InterPro" id="IPR016477">
    <property type="entry name" value="Fructo-/Ketosamine-3-kinase"/>
</dbReference>
<name>A0A1D8UUW4_9PROT</name>
<evidence type="ECO:0000313" key="3">
    <source>
        <dbReference type="EMBL" id="AOX17418.1"/>
    </source>
</evidence>
<keyword evidence="2" id="KW-0418">Kinase</keyword>
<dbReference type="EMBL" id="CP014674">
    <property type="protein sequence ID" value="AOX17418.1"/>
    <property type="molecule type" value="Genomic_DNA"/>
</dbReference>
<evidence type="ECO:0008006" key="5">
    <source>
        <dbReference type="Google" id="ProtNLM"/>
    </source>
</evidence>
<dbReference type="PIRSF" id="PIRSF006221">
    <property type="entry name" value="Ketosamine-3-kinase"/>
    <property type="match status" value="1"/>
</dbReference>
<dbReference type="SUPFAM" id="SSF56112">
    <property type="entry name" value="Protein kinase-like (PK-like)"/>
    <property type="match status" value="1"/>
</dbReference>
<keyword evidence="4" id="KW-1185">Reference proteome</keyword>
<dbReference type="Gene3D" id="3.90.1200.10">
    <property type="match status" value="1"/>
</dbReference>
<proteinExistence type="inferred from homology"/>
<comment type="similarity">
    <text evidence="1 2">Belongs to the fructosamine kinase family.</text>
</comment>
<protein>
    <recommendedName>
        <fullName evidence="5">Aminoglycoside phosphotransferase</fullName>
    </recommendedName>
</protein>